<proteinExistence type="predicted"/>
<gene>
    <name evidence="1" type="ORF">AGR7C_Lc120055</name>
</gene>
<dbReference type="Proteomes" id="UP000191987">
    <property type="component" value="Unassembled WGS sequence"/>
</dbReference>
<organism evidence="1 2">
    <name type="scientific">Agrobacterium deltaense Zutra 3/1</name>
    <dbReference type="NCBI Taxonomy" id="1183427"/>
    <lineage>
        <taxon>Bacteria</taxon>
        <taxon>Pseudomonadati</taxon>
        <taxon>Pseudomonadota</taxon>
        <taxon>Alphaproteobacteria</taxon>
        <taxon>Hyphomicrobiales</taxon>
        <taxon>Rhizobiaceae</taxon>
        <taxon>Rhizobium/Agrobacterium group</taxon>
        <taxon>Agrobacterium</taxon>
    </lineage>
</organism>
<name>A0A1S7R3R6_9HYPH</name>
<reference evidence="1 2" key="1">
    <citation type="submission" date="2016-01" db="EMBL/GenBank/DDBJ databases">
        <authorList>
            <person name="Oliw E.H."/>
        </authorList>
    </citation>
    <scope>NUCLEOTIDE SEQUENCE [LARGE SCALE GENOMIC DNA]</scope>
    <source>
        <strain evidence="1 2">Zutra 3-1</strain>
    </source>
</reference>
<sequence>MTYPRIKTLTIDSHDEEPPLKWRMIDLGGRAYYLALDICPLYGLDADSDGDFRTALIAEGIDFIESRVDNLGEIIGPVSLITQGDHERLAASAVKRLAA</sequence>
<dbReference type="RefSeq" id="WP_162936897.1">
    <property type="nucleotide sequence ID" value="NZ_LT009749.1"/>
</dbReference>
<dbReference type="EMBL" id="FBWG01000030">
    <property type="protein sequence ID" value="CUX45953.1"/>
    <property type="molecule type" value="Genomic_DNA"/>
</dbReference>
<dbReference type="AlphaFoldDB" id="A0A1S7R3R6"/>
<accession>A0A1S7R3R6</accession>
<evidence type="ECO:0000313" key="1">
    <source>
        <dbReference type="EMBL" id="CUX45953.1"/>
    </source>
</evidence>
<evidence type="ECO:0000313" key="2">
    <source>
        <dbReference type="Proteomes" id="UP000191987"/>
    </source>
</evidence>
<protein>
    <submittedName>
        <fullName evidence="1">Uncharacterized protein</fullName>
    </submittedName>
</protein>